<evidence type="ECO:0000313" key="2">
    <source>
        <dbReference type="EMBL" id="AII87232.1"/>
    </source>
</evidence>
<dbReference type="GeneID" id="93366840"/>
<organism evidence="2 3">
    <name type="scientific">Planktomarina temperata RCA23</name>
    <dbReference type="NCBI Taxonomy" id="666509"/>
    <lineage>
        <taxon>Bacteria</taxon>
        <taxon>Pseudomonadati</taxon>
        <taxon>Pseudomonadota</taxon>
        <taxon>Alphaproteobacteria</taxon>
        <taxon>Rhodobacterales</taxon>
        <taxon>Paracoccaceae</taxon>
        <taxon>Planktomarina</taxon>
    </lineage>
</organism>
<name>A0AAN0VIJ7_9RHOB</name>
<feature type="region of interest" description="Disordered" evidence="1">
    <location>
        <begin position="76"/>
        <end position="99"/>
    </location>
</feature>
<dbReference type="RefSeq" id="WP_044049977.1">
    <property type="nucleotide sequence ID" value="NZ_CP003984.1"/>
</dbReference>
<evidence type="ECO:0000313" key="3">
    <source>
        <dbReference type="Proteomes" id="UP000028680"/>
    </source>
</evidence>
<evidence type="ECO:0000256" key="1">
    <source>
        <dbReference type="SAM" id="MobiDB-lite"/>
    </source>
</evidence>
<keyword evidence="3" id="KW-1185">Reference proteome</keyword>
<protein>
    <submittedName>
        <fullName evidence="2">Uncharacterized protein</fullName>
    </submittedName>
</protein>
<dbReference type="Proteomes" id="UP000028680">
    <property type="component" value="Chromosome"/>
</dbReference>
<proteinExistence type="predicted"/>
<gene>
    <name evidence="2" type="ORF">RCA23_c16970</name>
</gene>
<dbReference type="KEGG" id="ptp:RCA23_c16970"/>
<dbReference type="AlphaFoldDB" id="A0AAN0VIJ7"/>
<sequence>MKVEDVDPKGLIRESYRIEGITPPECKTIFFDWAIQVPVTADPATHIAFCIAHYGAGQPDHPMTAVLQAALAPAPEKVRRGGRAGRITPEGQRRDGQSV</sequence>
<accession>A0AAN0VIJ7</accession>
<reference evidence="2 3" key="1">
    <citation type="journal article" date="2014" name="ISME J.">
        <title>Adaptation of an abundant Roseobacter RCA organism to pelagic systems revealed by genomic and transcriptomic analyses.</title>
        <authorList>
            <person name="Voget S."/>
            <person name="Wemheuer B."/>
            <person name="Brinkhoff T."/>
            <person name="Vollmers J."/>
            <person name="Dietrich S."/>
            <person name="Giebel H.A."/>
            <person name="Beardsley C."/>
            <person name="Sardemann C."/>
            <person name="Bakenhus I."/>
            <person name="Billerbeck S."/>
            <person name="Daniel R."/>
            <person name="Simon M."/>
        </authorList>
    </citation>
    <scope>NUCLEOTIDE SEQUENCE [LARGE SCALE GENOMIC DNA]</scope>
    <source>
        <strain evidence="2 3">RCA23</strain>
    </source>
</reference>
<dbReference type="EMBL" id="CP003984">
    <property type="protein sequence ID" value="AII87232.1"/>
    <property type="molecule type" value="Genomic_DNA"/>
</dbReference>